<evidence type="ECO:0000313" key="4">
    <source>
        <dbReference type="Proteomes" id="UP000652761"/>
    </source>
</evidence>
<accession>A0A843TUX7</accession>
<sequence>MEGEDNVPLYAKEQHRSNDPDCGTYLFGSSHMLGLDDWKPTESRLRIDGEPVVAAPQIPTRWRSYLDMCEELLGINILNLHALIPDTSGNEIHIQYLGFLEDFRDCGKLSWGSAVLAYLYRQLTWAALKKRRKFIGGCLHLLQLWCWERLHVAGPIPRPPLNPQDVSFGARWHRRLSRETPNRTWEFYRNEFDVIEESQIIWEPYSLEDLSRVGAICRENSQLWRARIPMFCMGVMEVHMPERVWRQFGAPQVIPPEPERYDRKDGRGHARENWLLYHARYIERWNGRANAILEPPTQEEEDQSQWHQWYGQQSNLYLTPFSEEPPTEYCPRGPIERALVDVTFRTRELLITNPEASYLDVKNDILKLQEDTLNKLRIKIPEYEQPSNPSGAEYTPGESSRGPNTWTHPWTSEPWPNFVYRHLHHILLAAYIYMMKALNLRRI</sequence>
<evidence type="ECO:0000259" key="2">
    <source>
        <dbReference type="Pfam" id="PF10536"/>
    </source>
</evidence>
<gene>
    <name evidence="3" type="ORF">Taro_006294</name>
</gene>
<dbReference type="Pfam" id="PF10536">
    <property type="entry name" value="PMD"/>
    <property type="match status" value="1"/>
</dbReference>
<dbReference type="InterPro" id="IPR019557">
    <property type="entry name" value="AminoTfrase-like_pln_mobile"/>
</dbReference>
<feature type="non-terminal residue" evidence="3">
    <location>
        <position position="1"/>
    </location>
</feature>
<dbReference type="PANTHER" id="PTHR46033">
    <property type="entry name" value="PROTEIN MAIN-LIKE 2"/>
    <property type="match status" value="1"/>
</dbReference>
<dbReference type="Proteomes" id="UP000652761">
    <property type="component" value="Unassembled WGS sequence"/>
</dbReference>
<comment type="caution">
    <text evidence="3">The sequence shown here is derived from an EMBL/GenBank/DDBJ whole genome shotgun (WGS) entry which is preliminary data.</text>
</comment>
<feature type="region of interest" description="Disordered" evidence="1">
    <location>
        <begin position="380"/>
        <end position="405"/>
    </location>
</feature>
<dbReference type="OrthoDB" id="593744at2759"/>
<keyword evidence="4" id="KW-1185">Reference proteome</keyword>
<dbReference type="EMBL" id="NMUH01000184">
    <property type="protein sequence ID" value="MQL73946.1"/>
    <property type="molecule type" value="Genomic_DNA"/>
</dbReference>
<feature type="domain" description="Aminotransferase-like plant mobile" evidence="2">
    <location>
        <begin position="83"/>
        <end position="310"/>
    </location>
</feature>
<name>A0A843TUX7_COLES</name>
<dbReference type="InterPro" id="IPR044824">
    <property type="entry name" value="MAIN-like"/>
</dbReference>
<evidence type="ECO:0000313" key="3">
    <source>
        <dbReference type="EMBL" id="MQL73946.1"/>
    </source>
</evidence>
<organism evidence="3 4">
    <name type="scientific">Colocasia esculenta</name>
    <name type="common">Wild taro</name>
    <name type="synonym">Arum esculentum</name>
    <dbReference type="NCBI Taxonomy" id="4460"/>
    <lineage>
        <taxon>Eukaryota</taxon>
        <taxon>Viridiplantae</taxon>
        <taxon>Streptophyta</taxon>
        <taxon>Embryophyta</taxon>
        <taxon>Tracheophyta</taxon>
        <taxon>Spermatophyta</taxon>
        <taxon>Magnoliopsida</taxon>
        <taxon>Liliopsida</taxon>
        <taxon>Araceae</taxon>
        <taxon>Aroideae</taxon>
        <taxon>Colocasieae</taxon>
        <taxon>Colocasia</taxon>
    </lineage>
</organism>
<dbReference type="AlphaFoldDB" id="A0A843TUX7"/>
<dbReference type="PANTHER" id="PTHR46033:SF8">
    <property type="entry name" value="PROTEIN MAINTENANCE OF MERISTEMS-LIKE"/>
    <property type="match status" value="1"/>
</dbReference>
<reference evidence="3" key="1">
    <citation type="submission" date="2017-07" db="EMBL/GenBank/DDBJ databases">
        <title>Taro Niue Genome Assembly and Annotation.</title>
        <authorList>
            <person name="Atibalentja N."/>
            <person name="Keating K."/>
            <person name="Fields C.J."/>
        </authorList>
    </citation>
    <scope>NUCLEOTIDE SEQUENCE</scope>
    <source>
        <strain evidence="3">Niue_2</strain>
        <tissue evidence="3">Leaf</tissue>
    </source>
</reference>
<proteinExistence type="predicted"/>
<protein>
    <recommendedName>
        <fullName evidence="2">Aminotransferase-like plant mobile domain-containing protein</fullName>
    </recommendedName>
</protein>
<dbReference type="GO" id="GO:0010073">
    <property type="term" value="P:meristem maintenance"/>
    <property type="evidence" value="ECO:0007669"/>
    <property type="project" value="InterPro"/>
</dbReference>
<evidence type="ECO:0000256" key="1">
    <source>
        <dbReference type="SAM" id="MobiDB-lite"/>
    </source>
</evidence>